<dbReference type="InterPro" id="IPR037066">
    <property type="entry name" value="Plug_dom_sf"/>
</dbReference>
<keyword evidence="1" id="KW-0813">Transport</keyword>
<organism evidence="4 5">
    <name type="scientific">Niabella yanshanensis</name>
    <dbReference type="NCBI Taxonomy" id="577386"/>
    <lineage>
        <taxon>Bacteria</taxon>
        <taxon>Pseudomonadati</taxon>
        <taxon>Bacteroidota</taxon>
        <taxon>Chitinophagia</taxon>
        <taxon>Chitinophagales</taxon>
        <taxon>Chitinophagaceae</taxon>
        <taxon>Niabella</taxon>
    </lineage>
</organism>
<keyword evidence="1 2" id="KW-0812">Transmembrane</keyword>
<dbReference type="InterPro" id="IPR023996">
    <property type="entry name" value="TonB-dep_OMP_SusC/RagA"/>
</dbReference>
<name>A0ABZ0W9K8_9BACT</name>
<keyword evidence="5" id="KW-1185">Reference proteome</keyword>
<dbReference type="SUPFAM" id="SSF56935">
    <property type="entry name" value="Porins"/>
    <property type="match status" value="1"/>
</dbReference>
<keyword evidence="1 2" id="KW-0472">Membrane</keyword>
<sequence>MHEGLTKSRSYTRVCRKTGIWYMGILATLLQLVIPGISFSQSTASVTVTQQNKSRITGKVTNPAGEPLVGASVSIQNTSIGTTTNNDGLYIIEASLTDVLSFSYMGFMSRDIALKGVDTLNVVLQPDPQLSEQVVVVGYGKQKKAAVVSSVSTVTAKELMAPTGNITGNLAGQLSGLIAIQRNAEPGRDNAEFWIRGISTFAGGSSPLVLVDGIPRKISELEADEIETFSLLKDAAATAVYGAEGANGVILVTTKRGTVSKPRISFRAELSTAQPQRLPEFVDSWDYLELANEARFNDGLDPYMTQEQIEKYRSGADKDLYPNTNWMKELLAKNVKNQRYTVNFRGGAENAKYFVSMAYFNQEGVFKKNELGKYNSDFDYQRYNLRSNIDLKVSNTTQLNIDLAGQYVSRLTANRSPDDIFKFMLFTPPHLFPAIYSDGTLATYKVPGDANNRNPFNMLYNQGYRKEFSTRVQSNVGINQDLKVVTRGLSARANLSLDYEGNNATLRNYWPTLYNASGRDADGKLLFNEVVSGNAQLEDPVYTDNGRDTYRNIYIEGAINYARTFQRHNVGGMVLYMQKENQRGDNVLPFRKQGLVGRATYSFANRYFIEGNFGYTGSETFAKGNRFGFFPAVGVSYFVSNEPFYPEGLKEILNSAKIRLSMGRTGNDNTGGARFLYRPTFNTGGFNFLQGISTNGGTNGLGAGIFDERFINNFIGWEIENKRNVGLDLGFFRNKVELTVDYFNNERSGILIQRRTVPGSAGFHAAPWENYGIVHNHGVDASLKSNHKIGAFGLSTRGTFTFARNKVLEYDELPQNYPWMQVTGTRVGEHTLYIAERLYTEDDFIRTQNPNGTYRYQLKPGLPLPTMTGNATMGPGDIKYADLNNDGIIDNNDRKRGIGHPENPEINYGFGINLEYKGFYISMFFQGTANTSFVMGTEGSGTEAYTFWPFSWGIEKGGYRTALLDRWTASDPRQDVLMTRLHDGYGNNISKEASTWWMRDASFLRFKNLELGYTIPKNTIQKLGISGARAYIMGYNLHVWDNIKIWDPEMGDRNKGISYPMSRTFTLGLEVNL</sequence>
<dbReference type="NCBIfam" id="TIGR04056">
    <property type="entry name" value="OMP_RagA_SusC"/>
    <property type="match status" value="1"/>
</dbReference>
<dbReference type="InterPro" id="IPR023997">
    <property type="entry name" value="TonB-dep_OMP_SusC/RagA_CS"/>
</dbReference>
<dbReference type="InterPro" id="IPR008969">
    <property type="entry name" value="CarboxyPept-like_regulatory"/>
</dbReference>
<comment type="subcellular location">
    <subcellularLocation>
        <location evidence="1">Cell outer membrane</location>
        <topology evidence="1">Multi-pass membrane protein</topology>
    </subcellularLocation>
</comment>
<dbReference type="InterPro" id="IPR012910">
    <property type="entry name" value="Plug_dom"/>
</dbReference>
<protein>
    <submittedName>
        <fullName evidence="4">TonB-dependent receptor</fullName>
    </submittedName>
</protein>
<dbReference type="Pfam" id="PF13715">
    <property type="entry name" value="CarbopepD_reg_2"/>
    <property type="match status" value="1"/>
</dbReference>
<dbReference type="Gene3D" id="2.170.130.10">
    <property type="entry name" value="TonB-dependent receptor, plug domain"/>
    <property type="match status" value="1"/>
</dbReference>
<keyword evidence="4" id="KW-0675">Receptor</keyword>
<evidence type="ECO:0000313" key="5">
    <source>
        <dbReference type="Proteomes" id="UP001325680"/>
    </source>
</evidence>
<keyword evidence="1" id="KW-1134">Transmembrane beta strand</keyword>
<accession>A0ABZ0W9K8</accession>
<evidence type="ECO:0000256" key="2">
    <source>
        <dbReference type="SAM" id="Phobius"/>
    </source>
</evidence>
<comment type="similarity">
    <text evidence="1">Belongs to the TonB-dependent receptor family.</text>
</comment>
<dbReference type="SUPFAM" id="SSF49464">
    <property type="entry name" value="Carboxypeptidase regulatory domain-like"/>
    <property type="match status" value="1"/>
</dbReference>
<feature type="domain" description="TonB-dependent receptor plug" evidence="3">
    <location>
        <begin position="145"/>
        <end position="249"/>
    </location>
</feature>
<dbReference type="PROSITE" id="PS52016">
    <property type="entry name" value="TONB_DEPENDENT_REC_3"/>
    <property type="match status" value="1"/>
</dbReference>
<dbReference type="RefSeq" id="WP_211316422.1">
    <property type="nucleotide sequence ID" value="NZ_CP139960.1"/>
</dbReference>
<evidence type="ECO:0000259" key="3">
    <source>
        <dbReference type="Pfam" id="PF07715"/>
    </source>
</evidence>
<dbReference type="Proteomes" id="UP001325680">
    <property type="component" value="Chromosome"/>
</dbReference>
<dbReference type="InterPro" id="IPR039426">
    <property type="entry name" value="TonB-dep_rcpt-like"/>
</dbReference>
<evidence type="ECO:0000256" key="1">
    <source>
        <dbReference type="PROSITE-ProRule" id="PRU01360"/>
    </source>
</evidence>
<reference evidence="4 5" key="1">
    <citation type="submission" date="2023-12" db="EMBL/GenBank/DDBJ databases">
        <title>Genome sequencing and assembly of bacterial species from a model synthetic community.</title>
        <authorList>
            <person name="Hogle S.L."/>
        </authorList>
    </citation>
    <scope>NUCLEOTIDE SEQUENCE [LARGE SCALE GENOMIC DNA]</scope>
    <source>
        <strain evidence="4 5">HAMBI_3031</strain>
    </source>
</reference>
<dbReference type="Gene3D" id="2.60.40.1120">
    <property type="entry name" value="Carboxypeptidase-like, regulatory domain"/>
    <property type="match status" value="1"/>
</dbReference>
<dbReference type="EMBL" id="CP139960">
    <property type="protein sequence ID" value="WQD38207.1"/>
    <property type="molecule type" value="Genomic_DNA"/>
</dbReference>
<evidence type="ECO:0000313" key="4">
    <source>
        <dbReference type="EMBL" id="WQD38207.1"/>
    </source>
</evidence>
<feature type="transmembrane region" description="Helical" evidence="2">
    <location>
        <begin position="20"/>
        <end position="39"/>
    </location>
</feature>
<keyword evidence="1" id="KW-0998">Cell outer membrane</keyword>
<gene>
    <name evidence="4" type="ORF">U0035_21285</name>
</gene>
<proteinExistence type="inferred from homology"/>
<dbReference type="Pfam" id="PF07715">
    <property type="entry name" value="Plug"/>
    <property type="match status" value="1"/>
</dbReference>
<keyword evidence="2" id="KW-1133">Transmembrane helix</keyword>
<dbReference type="NCBIfam" id="TIGR04057">
    <property type="entry name" value="SusC_RagA_signa"/>
    <property type="match status" value="1"/>
</dbReference>